<feature type="domain" description="Penicillin-binding protein transpeptidase" evidence="9">
    <location>
        <begin position="41"/>
        <end position="242"/>
    </location>
</feature>
<organism evidence="10 11">
    <name type="scientific">Sulfitobacter albidus</name>
    <dbReference type="NCBI Taxonomy" id="2829501"/>
    <lineage>
        <taxon>Bacteria</taxon>
        <taxon>Pseudomonadati</taxon>
        <taxon>Pseudomonadota</taxon>
        <taxon>Alphaproteobacteria</taxon>
        <taxon>Rhodobacterales</taxon>
        <taxon>Roseobacteraceae</taxon>
        <taxon>Sulfitobacter</taxon>
    </lineage>
</organism>
<dbReference type="KEGG" id="sual:KDD17_08585"/>
<evidence type="ECO:0000256" key="4">
    <source>
        <dbReference type="ARBA" id="ARBA00022801"/>
    </source>
</evidence>
<feature type="signal peptide" evidence="8">
    <location>
        <begin position="1"/>
        <end position="22"/>
    </location>
</feature>
<feature type="modified residue" description="N6-carboxylysine" evidence="6">
    <location>
        <position position="55"/>
    </location>
</feature>
<dbReference type="InterPro" id="IPR001460">
    <property type="entry name" value="PCN-bd_Tpept"/>
</dbReference>
<dbReference type="InterPro" id="IPR002137">
    <property type="entry name" value="Beta-lactam_class-D_AS"/>
</dbReference>
<dbReference type="PROSITE" id="PS00337">
    <property type="entry name" value="BETA_LACTAMASE_D"/>
    <property type="match status" value="1"/>
</dbReference>
<dbReference type="AlphaFoldDB" id="A0A975PLE0"/>
<keyword evidence="5 7" id="KW-0046">Antibiotic resistance</keyword>
<feature type="active site" description="Acyl-ester intermediate" evidence="6">
    <location>
        <position position="52"/>
    </location>
</feature>
<comment type="catalytic activity">
    <reaction evidence="7">
        <text>a beta-lactam + H2O = a substituted beta-amino acid</text>
        <dbReference type="Rhea" id="RHEA:20401"/>
        <dbReference type="ChEBI" id="CHEBI:15377"/>
        <dbReference type="ChEBI" id="CHEBI:35627"/>
        <dbReference type="ChEBI" id="CHEBI:140347"/>
        <dbReference type="EC" id="3.5.2.6"/>
    </reaction>
</comment>
<evidence type="ECO:0000256" key="6">
    <source>
        <dbReference type="PIRSR" id="PIRSR602137-50"/>
    </source>
</evidence>
<dbReference type="Proteomes" id="UP000683291">
    <property type="component" value="Chromosome 1"/>
</dbReference>
<dbReference type="Pfam" id="PF00905">
    <property type="entry name" value="Transpeptidase"/>
    <property type="match status" value="1"/>
</dbReference>
<evidence type="ECO:0000256" key="2">
    <source>
        <dbReference type="ARBA" id="ARBA00012865"/>
    </source>
</evidence>
<evidence type="ECO:0000256" key="5">
    <source>
        <dbReference type="ARBA" id="ARBA00023251"/>
    </source>
</evidence>
<evidence type="ECO:0000256" key="7">
    <source>
        <dbReference type="RuleBase" id="RU361140"/>
    </source>
</evidence>
<dbReference type="GO" id="GO:0008800">
    <property type="term" value="F:beta-lactamase activity"/>
    <property type="evidence" value="ECO:0007669"/>
    <property type="project" value="UniProtKB-UniRule"/>
</dbReference>
<evidence type="ECO:0000313" key="10">
    <source>
        <dbReference type="EMBL" id="QUJ75095.1"/>
    </source>
</evidence>
<name>A0A975PLE0_9RHOB</name>
<dbReference type="GO" id="GO:0017001">
    <property type="term" value="P:antibiotic catabolic process"/>
    <property type="evidence" value="ECO:0007669"/>
    <property type="project" value="InterPro"/>
</dbReference>
<dbReference type="SUPFAM" id="SSF56601">
    <property type="entry name" value="beta-lactamase/transpeptidase-like"/>
    <property type="match status" value="1"/>
</dbReference>
<reference evidence="10" key="1">
    <citation type="submission" date="2021-04" db="EMBL/GenBank/DDBJ databases">
        <title>Complete genome sequence for Sulfitobacter sp. strain JK7-1.</title>
        <authorList>
            <person name="Park S.-J."/>
        </authorList>
    </citation>
    <scope>NUCLEOTIDE SEQUENCE</scope>
    <source>
        <strain evidence="10">JK7-1</strain>
    </source>
</reference>
<feature type="chain" id="PRO_5037793175" description="Beta-lactamase" evidence="8">
    <location>
        <begin position="23"/>
        <end position="269"/>
    </location>
</feature>
<dbReference type="EMBL" id="CP073581">
    <property type="protein sequence ID" value="QUJ75095.1"/>
    <property type="molecule type" value="Genomic_DNA"/>
</dbReference>
<evidence type="ECO:0000259" key="9">
    <source>
        <dbReference type="Pfam" id="PF00905"/>
    </source>
</evidence>
<proteinExistence type="inferred from homology"/>
<evidence type="ECO:0000313" key="11">
    <source>
        <dbReference type="Proteomes" id="UP000683291"/>
    </source>
</evidence>
<dbReference type="GO" id="GO:0046677">
    <property type="term" value="P:response to antibiotic"/>
    <property type="evidence" value="ECO:0007669"/>
    <property type="project" value="UniProtKB-UniRule"/>
</dbReference>
<dbReference type="Gene3D" id="3.40.710.10">
    <property type="entry name" value="DD-peptidase/beta-lactamase superfamily"/>
    <property type="match status" value="1"/>
</dbReference>
<accession>A0A975PLE0</accession>
<dbReference type="InterPro" id="IPR012338">
    <property type="entry name" value="Beta-lactam/transpept-like"/>
</dbReference>
<keyword evidence="4 7" id="KW-0378">Hydrolase</keyword>
<dbReference type="GO" id="GO:0008658">
    <property type="term" value="F:penicillin binding"/>
    <property type="evidence" value="ECO:0007669"/>
    <property type="project" value="InterPro"/>
</dbReference>
<dbReference type="RefSeq" id="WP_212703300.1">
    <property type="nucleotide sequence ID" value="NZ_CP073581.1"/>
</dbReference>
<keyword evidence="11" id="KW-1185">Reference proteome</keyword>
<evidence type="ECO:0000256" key="8">
    <source>
        <dbReference type="SAM" id="SignalP"/>
    </source>
</evidence>
<protein>
    <recommendedName>
        <fullName evidence="2 7">Beta-lactamase</fullName>
        <ecNumber evidence="2 7">3.5.2.6</ecNumber>
    </recommendedName>
</protein>
<dbReference type="EC" id="3.5.2.6" evidence="2 7"/>
<evidence type="ECO:0000256" key="1">
    <source>
        <dbReference type="ARBA" id="ARBA00007898"/>
    </source>
</evidence>
<sequence>MRFCLAVIALTAQFLSAAPSRAGEICTLVVDAKTRAPILERGDCTRRATPASTFKIPLALIGYELGVLQSAHAPRLPFIEGTPDWGRQWRQPTDPAHWMAYSVLWYSQAITPRLGAVNITDHLHAFGYGNADMSGDIAQSNGLERAWLSSSLQISPREQAGFLARLVTGDLPVRADTLRKTRAIVTHHATVQGWRIQGKTGAAFPRQDSGSFDYARGFGWYVGWAENGADKVVFAHLRQDARRHDVSPGLRARATMQTILAPLLQGAQP</sequence>
<gene>
    <name evidence="10" type="ORF">KDD17_08585</name>
</gene>
<keyword evidence="3 8" id="KW-0732">Signal</keyword>
<comment type="similarity">
    <text evidence="1 7">Belongs to the class-D beta-lactamase family.</text>
</comment>
<evidence type="ECO:0000256" key="3">
    <source>
        <dbReference type="ARBA" id="ARBA00022729"/>
    </source>
</evidence>